<sequence length="308" mass="34466">MVSQKAKSSMHLNPPPLKGLNSTLPSSSEFENSTAETPIFTHQQPPILPNFSLNASTGFPMSHHYTNEAFSSSSSNGFKKVQECERALTSSLPIGSGQRYNGSTDDLDRFRSGRGTVNNWNNDSTFPMNAVNVERMSLKKNTIDHRNSYLPSDNSESDGTRGYINRSHPIRNEPSPSNIVIANSRNNQSTQTANILEILEELSREGLIPNKSVCVLFYSIVSPINPSERGARRVCLDLIRDMVWAHRHSTSPITVCDVYEQLCILKFIVNILPSTMAPETVFETNNWHEVIKKELPEVVLWPFNNTVS</sequence>
<dbReference type="Proteomes" id="UP000095283">
    <property type="component" value="Unplaced"/>
</dbReference>
<name>A0A1I7X6U2_HETBA</name>
<evidence type="ECO:0000313" key="2">
    <source>
        <dbReference type="Proteomes" id="UP000095283"/>
    </source>
</evidence>
<accession>A0A1I7X6U2</accession>
<organism evidence="2 3">
    <name type="scientific">Heterorhabditis bacteriophora</name>
    <name type="common">Entomopathogenic nematode worm</name>
    <dbReference type="NCBI Taxonomy" id="37862"/>
    <lineage>
        <taxon>Eukaryota</taxon>
        <taxon>Metazoa</taxon>
        <taxon>Ecdysozoa</taxon>
        <taxon>Nematoda</taxon>
        <taxon>Chromadorea</taxon>
        <taxon>Rhabditida</taxon>
        <taxon>Rhabditina</taxon>
        <taxon>Rhabditomorpha</taxon>
        <taxon>Strongyloidea</taxon>
        <taxon>Heterorhabditidae</taxon>
        <taxon>Heterorhabditis</taxon>
    </lineage>
</organism>
<feature type="compositionally biased region" description="Polar residues" evidence="1">
    <location>
        <begin position="20"/>
        <end position="34"/>
    </location>
</feature>
<reference evidence="3" key="1">
    <citation type="submission" date="2016-11" db="UniProtKB">
        <authorList>
            <consortium name="WormBaseParasite"/>
        </authorList>
    </citation>
    <scope>IDENTIFICATION</scope>
</reference>
<keyword evidence="2" id="KW-1185">Reference proteome</keyword>
<proteinExistence type="predicted"/>
<feature type="region of interest" description="Disordered" evidence="1">
    <location>
        <begin position="144"/>
        <end position="179"/>
    </location>
</feature>
<feature type="compositionally biased region" description="Polar residues" evidence="1">
    <location>
        <begin position="1"/>
        <end position="11"/>
    </location>
</feature>
<dbReference type="WBParaSite" id="Hba_13150">
    <property type="protein sequence ID" value="Hba_13150"/>
    <property type="gene ID" value="Hba_13150"/>
</dbReference>
<feature type="region of interest" description="Disordered" evidence="1">
    <location>
        <begin position="1"/>
        <end position="34"/>
    </location>
</feature>
<protein>
    <submittedName>
        <fullName evidence="3">NR LBD domain-containing protein</fullName>
    </submittedName>
</protein>
<evidence type="ECO:0000256" key="1">
    <source>
        <dbReference type="SAM" id="MobiDB-lite"/>
    </source>
</evidence>
<dbReference type="AlphaFoldDB" id="A0A1I7X6U2"/>
<evidence type="ECO:0000313" key="3">
    <source>
        <dbReference type="WBParaSite" id="Hba_13150"/>
    </source>
</evidence>